<organism evidence="1 2">
    <name type="scientific">Eisenbergiella tayi</name>
    <dbReference type="NCBI Taxonomy" id="1432052"/>
    <lineage>
        <taxon>Bacteria</taxon>
        <taxon>Bacillati</taxon>
        <taxon>Bacillota</taxon>
        <taxon>Clostridia</taxon>
        <taxon>Lachnospirales</taxon>
        <taxon>Lachnospiraceae</taxon>
        <taxon>Eisenbergiella</taxon>
    </lineage>
</organism>
<comment type="caution">
    <text evidence="1">The sequence shown here is derived from an EMBL/GenBank/DDBJ whole genome shotgun (WGS) entry which is preliminary data.</text>
</comment>
<protein>
    <submittedName>
        <fullName evidence="1">Uncharacterized protein</fullName>
    </submittedName>
</protein>
<gene>
    <name evidence="1" type="ORF">BEI59_15980</name>
</gene>
<accession>A0A1E3UGS0</accession>
<evidence type="ECO:0000313" key="1">
    <source>
        <dbReference type="EMBL" id="ODR50453.1"/>
    </source>
</evidence>
<evidence type="ECO:0000313" key="2">
    <source>
        <dbReference type="Proteomes" id="UP000094271"/>
    </source>
</evidence>
<dbReference type="EMBL" id="MEHA01000011">
    <property type="protein sequence ID" value="ODR50453.1"/>
    <property type="molecule type" value="Genomic_DNA"/>
</dbReference>
<reference evidence="1 2" key="1">
    <citation type="submission" date="2016-08" db="EMBL/GenBank/DDBJ databases">
        <authorList>
            <person name="Seilhamer J.J."/>
        </authorList>
    </citation>
    <scope>NUCLEOTIDE SEQUENCE [LARGE SCALE GENOMIC DNA]</scope>
    <source>
        <strain evidence="1 2">NML150140-1</strain>
    </source>
</reference>
<name>A0A1E3UGS0_9FIRM</name>
<dbReference type="Proteomes" id="UP000094271">
    <property type="component" value="Unassembled WGS sequence"/>
</dbReference>
<dbReference type="AlphaFoldDB" id="A0A1E3UGS0"/>
<sequence length="62" mass="7105">MENSLDAGFLEIYKYVPQPFLAGVNLEQVDMDTYIKYLAMARYLEKVEGQAIAEAIKNIFDL</sequence>
<proteinExistence type="predicted"/>